<dbReference type="InterPro" id="IPR015510">
    <property type="entry name" value="PGRP"/>
</dbReference>
<evidence type="ECO:0000256" key="1">
    <source>
        <dbReference type="ARBA" id="ARBA00007553"/>
    </source>
</evidence>
<dbReference type="EMBL" id="JAFDVH010000001">
    <property type="protein sequence ID" value="KAG7491606.1"/>
    <property type="molecule type" value="Genomic_DNA"/>
</dbReference>
<dbReference type="Proteomes" id="UP001046870">
    <property type="component" value="Chromosome 1"/>
</dbReference>
<comment type="caution">
    <text evidence="6">The sequence shown here is derived from an EMBL/GenBank/DDBJ whole genome shotgun (WGS) entry which is preliminary data.</text>
</comment>
<evidence type="ECO:0000313" key="7">
    <source>
        <dbReference type="Proteomes" id="UP001046870"/>
    </source>
</evidence>
<sequence length="342" mass="38938">MVGMELTAELFLTLSMVCFCVGSKVSVLSSWHMDLFIGAVQQTEDSNPGLEPLAVVRSLRRTASYEDFFVRHFLGEINSTDEEVLSSVLKKYYHHHLEELGLDAAPRLISVLRRENFRELVNASLLQTQVMASLDVYWRLRGETEVVQEVAVEKMVHEGVQEFIHRYIDCPVIIPRCQWRARPYRGTPTRLALPLSSMFIHHTHHPKPCHTFQQCAAYMRAMQSFHQDVRGWDDIGYSFVAGSDGYLYEGRGWQWRGAHTRGHNSRGYGVAFVGNYTATLPAQRSLEQVRGRLASCGVSGGRLVGNFTMYGHRQLVDTTCPGDALYAEIKGWQHFREIPSKQ</sequence>
<dbReference type="AlphaFoldDB" id="A0A9D3TDE3"/>
<dbReference type="CDD" id="cd06583">
    <property type="entry name" value="PGRP"/>
    <property type="match status" value="1"/>
</dbReference>
<dbReference type="InterPro" id="IPR002502">
    <property type="entry name" value="Amidase_domain"/>
</dbReference>
<dbReference type="Gene3D" id="3.40.80.10">
    <property type="entry name" value="Peptidoglycan recognition protein-like"/>
    <property type="match status" value="1"/>
</dbReference>
<evidence type="ECO:0000259" key="5">
    <source>
        <dbReference type="SMART" id="SM00701"/>
    </source>
</evidence>
<evidence type="ECO:0000256" key="3">
    <source>
        <dbReference type="SAM" id="SignalP"/>
    </source>
</evidence>
<dbReference type="GO" id="GO:0008270">
    <property type="term" value="F:zinc ion binding"/>
    <property type="evidence" value="ECO:0007669"/>
    <property type="project" value="InterPro"/>
</dbReference>
<dbReference type="InterPro" id="IPR036505">
    <property type="entry name" value="Amidase/PGRP_sf"/>
</dbReference>
<dbReference type="GO" id="GO:0009253">
    <property type="term" value="P:peptidoglycan catabolic process"/>
    <property type="evidence" value="ECO:0007669"/>
    <property type="project" value="InterPro"/>
</dbReference>
<dbReference type="SUPFAM" id="SSF55846">
    <property type="entry name" value="N-acetylmuramoyl-L-alanine amidase-like"/>
    <property type="match status" value="1"/>
</dbReference>
<gene>
    <name evidence="6" type="ORF">MATL_G00005440</name>
</gene>
<name>A0A9D3TDE3_MEGAT</name>
<proteinExistence type="inferred from homology"/>
<keyword evidence="2" id="KW-0391">Immunity</keyword>
<dbReference type="SMART" id="SM00644">
    <property type="entry name" value="Ami_2"/>
    <property type="match status" value="1"/>
</dbReference>
<dbReference type="FunFam" id="3.40.80.10:FF:000001">
    <property type="entry name" value="Peptidoglycan recognition protein 1"/>
    <property type="match status" value="1"/>
</dbReference>
<keyword evidence="7" id="KW-1185">Reference proteome</keyword>
<evidence type="ECO:0000259" key="4">
    <source>
        <dbReference type="SMART" id="SM00644"/>
    </source>
</evidence>
<dbReference type="InterPro" id="IPR006619">
    <property type="entry name" value="PGRP_domain_met/bac"/>
</dbReference>
<feature type="signal peptide" evidence="3">
    <location>
        <begin position="1"/>
        <end position="22"/>
    </location>
</feature>
<evidence type="ECO:0000256" key="2">
    <source>
        <dbReference type="ARBA" id="ARBA00022859"/>
    </source>
</evidence>
<keyword evidence="3" id="KW-0732">Signal</keyword>
<dbReference type="PANTHER" id="PTHR11022">
    <property type="entry name" value="PEPTIDOGLYCAN RECOGNITION PROTEIN"/>
    <property type="match status" value="1"/>
</dbReference>
<dbReference type="SMART" id="SM00701">
    <property type="entry name" value="PGRP"/>
    <property type="match status" value="1"/>
</dbReference>
<feature type="domain" description="Peptidoglycan recognition protein family" evidence="5">
    <location>
        <begin position="171"/>
        <end position="316"/>
    </location>
</feature>
<dbReference type="OrthoDB" id="10001926at2759"/>
<organism evidence="6 7">
    <name type="scientific">Megalops atlanticus</name>
    <name type="common">Tarpon</name>
    <name type="synonym">Clupea gigantea</name>
    <dbReference type="NCBI Taxonomy" id="7932"/>
    <lineage>
        <taxon>Eukaryota</taxon>
        <taxon>Metazoa</taxon>
        <taxon>Chordata</taxon>
        <taxon>Craniata</taxon>
        <taxon>Vertebrata</taxon>
        <taxon>Euteleostomi</taxon>
        <taxon>Actinopterygii</taxon>
        <taxon>Neopterygii</taxon>
        <taxon>Teleostei</taxon>
        <taxon>Elopiformes</taxon>
        <taxon>Megalopidae</taxon>
        <taxon>Megalops</taxon>
    </lineage>
</organism>
<dbReference type="PANTHER" id="PTHR11022:SF66">
    <property type="entry name" value="N-ACETYLMURAMOYL-L-ALANINE AMIDASE"/>
    <property type="match status" value="1"/>
</dbReference>
<feature type="chain" id="PRO_5039367297" evidence="3">
    <location>
        <begin position="23"/>
        <end position="342"/>
    </location>
</feature>
<comment type="similarity">
    <text evidence="1">Belongs to the N-acetylmuramoyl-L-alanine amidase 2 family.</text>
</comment>
<accession>A0A9D3TDE3</accession>
<protein>
    <submittedName>
        <fullName evidence="6">Uncharacterized protein</fullName>
    </submittedName>
</protein>
<evidence type="ECO:0000313" key="6">
    <source>
        <dbReference type="EMBL" id="KAG7491606.1"/>
    </source>
</evidence>
<dbReference type="Pfam" id="PF01510">
    <property type="entry name" value="Amidase_2"/>
    <property type="match status" value="1"/>
</dbReference>
<feature type="domain" description="N-acetylmuramoyl-L-alanine amidase" evidence="4">
    <location>
        <begin position="184"/>
        <end position="322"/>
    </location>
</feature>
<dbReference type="GO" id="GO:0002376">
    <property type="term" value="P:immune system process"/>
    <property type="evidence" value="ECO:0007669"/>
    <property type="project" value="UniProtKB-KW"/>
</dbReference>
<reference evidence="6" key="1">
    <citation type="submission" date="2021-01" db="EMBL/GenBank/DDBJ databases">
        <authorList>
            <person name="Zahm M."/>
            <person name="Roques C."/>
            <person name="Cabau C."/>
            <person name="Klopp C."/>
            <person name="Donnadieu C."/>
            <person name="Jouanno E."/>
            <person name="Lampietro C."/>
            <person name="Louis A."/>
            <person name="Herpin A."/>
            <person name="Echchiki A."/>
            <person name="Berthelot C."/>
            <person name="Parey E."/>
            <person name="Roest-Crollius H."/>
            <person name="Braasch I."/>
            <person name="Postlethwait J."/>
            <person name="Bobe J."/>
            <person name="Montfort J."/>
            <person name="Bouchez O."/>
            <person name="Begum T."/>
            <person name="Mejri S."/>
            <person name="Adams A."/>
            <person name="Chen W.-J."/>
            <person name="Guiguen Y."/>
        </authorList>
    </citation>
    <scope>NUCLEOTIDE SEQUENCE</scope>
    <source>
        <strain evidence="6">YG-15Mar2019-1</strain>
        <tissue evidence="6">Brain</tissue>
    </source>
</reference>
<dbReference type="GO" id="GO:0008745">
    <property type="term" value="F:N-acetylmuramoyl-L-alanine amidase activity"/>
    <property type="evidence" value="ECO:0007669"/>
    <property type="project" value="InterPro"/>
</dbReference>